<feature type="chain" id="PRO_5045617584" description="Secreted protein" evidence="1">
    <location>
        <begin position="25"/>
        <end position="124"/>
    </location>
</feature>
<evidence type="ECO:0000256" key="1">
    <source>
        <dbReference type="SAM" id="SignalP"/>
    </source>
</evidence>
<evidence type="ECO:0000313" key="3">
    <source>
        <dbReference type="Proteomes" id="UP000753802"/>
    </source>
</evidence>
<evidence type="ECO:0008006" key="4">
    <source>
        <dbReference type="Google" id="ProtNLM"/>
    </source>
</evidence>
<gene>
    <name evidence="2" type="ORF">GWC95_18975</name>
</gene>
<keyword evidence="3" id="KW-1185">Reference proteome</keyword>
<sequence>MLFKQFLSAIVLLAICCQLFNRTAIVTSYYTNTAAYEKNCENKAKPQLACHGKCQMMKKLKAQEQKDQQNPERRSDNKNEVVLSSKSFYLSVDFIVAEHILLHSVYQPGKESKMPRSVFHPPSV</sequence>
<name>A0ABW9ZXW7_9BACT</name>
<organism evidence="2 3">
    <name type="scientific">Sediminibacterium roseum</name>
    <dbReference type="NCBI Taxonomy" id="1978412"/>
    <lineage>
        <taxon>Bacteria</taxon>
        <taxon>Pseudomonadati</taxon>
        <taxon>Bacteroidota</taxon>
        <taxon>Chitinophagia</taxon>
        <taxon>Chitinophagales</taxon>
        <taxon>Chitinophagaceae</taxon>
        <taxon>Sediminibacterium</taxon>
    </lineage>
</organism>
<dbReference type="RefSeq" id="WP_161820275.1">
    <property type="nucleotide sequence ID" value="NZ_JAACJS010000015.1"/>
</dbReference>
<comment type="caution">
    <text evidence="2">The sequence shown here is derived from an EMBL/GenBank/DDBJ whole genome shotgun (WGS) entry which is preliminary data.</text>
</comment>
<evidence type="ECO:0000313" key="2">
    <source>
        <dbReference type="EMBL" id="NCI52015.1"/>
    </source>
</evidence>
<reference evidence="2 3" key="1">
    <citation type="submission" date="2020-01" db="EMBL/GenBank/DDBJ databases">
        <title>Genome analysis.</title>
        <authorList>
            <person name="Wu S."/>
            <person name="Wang G."/>
        </authorList>
    </citation>
    <scope>NUCLEOTIDE SEQUENCE [LARGE SCALE GENOMIC DNA]</scope>
    <source>
        <strain evidence="2 3">SYL130</strain>
    </source>
</reference>
<feature type="signal peptide" evidence="1">
    <location>
        <begin position="1"/>
        <end position="24"/>
    </location>
</feature>
<dbReference type="EMBL" id="JAACJS010000015">
    <property type="protein sequence ID" value="NCI52015.1"/>
    <property type="molecule type" value="Genomic_DNA"/>
</dbReference>
<proteinExistence type="predicted"/>
<protein>
    <recommendedName>
        <fullName evidence="4">Secreted protein</fullName>
    </recommendedName>
</protein>
<keyword evidence="1" id="KW-0732">Signal</keyword>
<dbReference type="Proteomes" id="UP000753802">
    <property type="component" value="Unassembled WGS sequence"/>
</dbReference>
<accession>A0ABW9ZXW7</accession>